<evidence type="ECO:0000256" key="2">
    <source>
        <dbReference type="ARBA" id="ARBA00006278"/>
    </source>
</evidence>
<dbReference type="PROSITE" id="PS51384">
    <property type="entry name" value="FAD_FR"/>
    <property type="match status" value="1"/>
</dbReference>
<sequence>MAWPYHFVDLTEAQKQQRRQNLDFYAIVAQLSALAPLLAIQCYFLCSKLANRSRVDEDVPSSPHLKNGRHGERSGLSNARLIWRKLAWRCGEPVDAAGGYLGRRGEVSAAAVWLVYLLVLCFPRTGDDYLHLTKRFGIVAASQLPLHYLLAIKSPYSPITLMTGCTHERLNIIHQLLGRIITILLLLHASFYLNFYVRSGLLAAKVQEAYVVCGIVAIISFVVIGTTTLAPIRKRSYRAFYIIHVTLSAVLLPILWFHVSHIRVFVYEAAAVYALNVGLRMLDSKQQSGSLRVIPNSSLVELSVDNTRLSGKKWLREWRPGQHGYIALVDGNVPYALRRNPFSVVSVPAIDGHLRFVARILSGNTTRLAHQAKLGQTNHRVHIEGPYGTGNHIDTLLQYDRILLVAGGVGATFILPLYQQLLSDLSPSKGSYRRQKATFVWIARSMADVTWALPESTTAREGFAERLKIYLTGNVTNDAEIGDSRYAIRERVEEGRAVYAENQEGIELEERKGLLGEEKVESGGGDVQIYAGRPDLRRLVDRTFSHRDSERVAVVVCGPGGLNRGLRREVGRWAAKGRAVWFWEEHFAL</sequence>
<accession>A0A6A6Q3B1</accession>
<evidence type="ECO:0000256" key="9">
    <source>
        <dbReference type="ARBA" id="ARBA00023002"/>
    </source>
</evidence>
<evidence type="ECO:0000256" key="14">
    <source>
        <dbReference type="SAM" id="Phobius"/>
    </source>
</evidence>
<dbReference type="InterPro" id="IPR039261">
    <property type="entry name" value="FNR_nucleotide-bd"/>
</dbReference>
<evidence type="ECO:0000256" key="4">
    <source>
        <dbReference type="ARBA" id="ARBA00022448"/>
    </source>
</evidence>
<keyword evidence="9" id="KW-0560">Oxidoreductase</keyword>
<dbReference type="Pfam" id="PF08022">
    <property type="entry name" value="FAD_binding_8"/>
    <property type="match status" value="1"/>
</dbReference>
<keyword evidence="8 14" id="KW-1133">Transmembrane helix</keyword>
<dbReference type="EMBL" id="MU001632">
    <property type="protein sequence ID" value="KAF2486436.1"/>
    <property type="molecule type" value="Genomic_DNA"/>
</dbReference>
<dbReference type="InterPro" id="IPR017927">
    <property type="entry name" value="FAD-bd_FR_type"/>
</dbReference>
<evidence type="ECO:0000256" key="8">
    <source>
        <dbReference type="ARBA" id="ARBA00022989"/>
    </source>
</evidence>
<keyword evidence="11 14" id="KW-0472">Membrane</keyword>
<evidence type="ECO:0000256" key="1">
    <source>
        <dbReference type="ARBA" id="ARBA00004651"/>
    </source>
</evidence>
<feature type="domain" description="FAD-binding FR-type" evidence="15">
    <location>
        <begin position="274"/>
        <end position="393"/>
    </location>
</feature>
<dbReference type="RefSeq" id="XP_033593005.1">
    <property type="nucleotide sequence ID" value="XM_033735153.1"/>
</dbReference>
<reference evidence="16" key="1">
    <citation type="journal article" date="2020" name="Stud. Mycol.">
        <title>101 Dothideomycetes genomes: a test case for predicting lifestyles and emergence of pathogens.</title>
        <authorList>
            <person name="Haridas S."/>
            <person name="Albert R."/>
            <person name="Binder M."/>
            <person name="Bloem J."/>
            <person name="Labutti K."/>
            <person name="Salamov A."/>
            <person name="Andreopoulos B."/>
            <person name="Baker S."/>
            <person name="Barry K."/>
            <person name="Bills G."/>
            <person name="Bluhm B."/>
            <person name="Cannon C."/>
            <person name="Castanera R."/>
            <person name="Culley D."/>
            <person name="Daum C."/>
            <person name="Ezra D."/>
            <person name="Gonzalez J."/>
            <person name="Henrissat B."/>
            <person name="Kuo A."/>
            <person name="Liang C."/>
            <person name="Lipzen A."/>
            <person name="Lutzoni F."/>
            <person name="Magnuson J."/>
            <person name="Mondo S."/>
            <person name="Nolan M."/>
            <person name="Ohm R."/>
            <person name="Pangilinan J."/>
            <person name="Park H.-J."/>
            <person name="Ramirez L."/>
            <person name="Alfaro M."/>
            <person name="Sun H."/>
            <person name="Tritt A."/>
            <person name="Yoshinaga Y."/>
            <person name="Zwiers L.-H."/>
            <person name="Turgeon B."/>
            <person name="Goodwin S."/>
            <person name="Spatafora J."/>
            <person name="Crous P."/>
            <person name="Grigoriev I."/>
        </authorList>
    </citation>
    <scope>NUCLEOTIDE SEQUENCE</scope>
    <source>
        <strain evidence="16">CBS 113389</strain>
    </source>
</reference>
<feature type="transmembrane region" description="Helical" evidence="14">
    <location>
        <begin position="24"/>
        <end position="46"/>
    </location>
</feature>
<dbReference type="EC" id="1.16.1.9" evidence="3"/>
<dbReference type="Pfam" id="PF01794">
    <property type="entry name" value="Ferric_reduct"/>
    <property type="match status" value="1"/>
</dbReference>
<keyword evidence="12" id="KW-0325">Glycoprotein</keyword>
<organism evidence="16 17">
    <name type="scientific">Neohortaea acidophila</name>
    <dbReference type="NCBI Taxonomy" id="245834"/>
    <lineage>
        <taxon>Eukaryota</taxon>
        <taxon>Fungi</taxon>
        <taxon>Dikarya</taxon>
        <taxon>Ascomycota</taxon>
        <taxon>Pezizomycotina</taxon>
        <taxon>Dothideomycetes</taxon>
        <taxon>Dothideomycetidae</taxon>
        <taxon>Mycosphaerellales</taxon>
        <taxon>Teratosphaeriaceae</taxon>
        <taxon>Neohortaea</taxon>
    </lineage>
</organism>
<dbReference type="GO" id="GO:0006826">
    <property type="term" value="P:iron ion transport"/>
    <property type="evidence" value="ECO:0007669"/>
    <property type="project" value="TreeGrafter"/>
</dbReference>
<dbReference type="GeneID" id="54476155"/>
<evidence type="ECO:0000313" key="17">
    <source>
        <dbReference type="Proteomes" id="UP000799767"/>
    </source>
</evidence>
<dbReference type="AlphaFoldDB" id="A0A6A6Q3B1"/>
<dbReference type="GO" id="GO:0005886">
    <property type="term" value="C:plasma membrane"/>
    <property type="evidence" value="ECO:0007669"/>
    <property type="project" value="UniProtKB-SubCell"/>
</dbReference>
<evidence type="ECO:0000256" key="6">
    <source>
        <dbReference type="ARBA" id="ARBA00022692"/>
    </source>
</evidence>
<dbReference type="CDD" id="cd06186">
    <property type="entry name" value="NOX_Duox_like_FAD_NADP"/>
    <property type="match status" value="1"/>
</dbReference>
<dbReference type="SFLD" id="SFLDG01168">
    <property type="entry name" value="Ferric_reductase_subgroup_(FRE"/>
    <property type="match status" value="1"/>
</dbReference>
<gene>
    <name evidence="16" type="ORF">BDY17DRAFT_307917</name>
</gene>
<protein>
    <recommendedName>
        <fullName evidence="3">ferric-chelate reductase (NADPH)</fullName>
        <ecNumber evidence="3">1.16.1.9</ecNumber>
    </recommendedName>
</protein>
<dbReference type="InterPro" id="IPR013112">
    <property type="entry name" value="FAD-bd_8"/>
</dbReference>
<proteinExistence type="inferred from homology"/>
<feature type="transmembrane region" description="Helical" evidence="14">
    <location>
        <begin position="239"/>
        <end position="258"/>
    </location>
</feature>
<comment type="similarity">
    <text evidence="2">Belongs to the ferric reductase (FRE) family.</text>
</comment>
<keyword evidence="10" id="KW-0406">Ion transport</keyword>
<dbReference type="InterPro" id="IPR051410">
    <property type="entry name" value="Ferric/Cupric_Reductase"/>
</dbReference>
<dbReference type="GO" id="GO:0006879">
    <property type="term" value="P:intracellular iron ion homeostasis"/>
    <property type="evidence" value="ECO:0007669"/>
    <property type="project" value="TreeGrafter"/>
</dbReference>
<dbReference type="GO" id="GO:0015677">
    <property type="term" value="P:copper ion import"/>
    <property type="evidence" value="ECO:0007669"/>
    <property type="project" value="TreeGrafter"/>
</dbReference>
<keyword evidence="7" id="KW-0249">Electron transport</keyword>
<dbReference type="InterPro" id="IPR013130">
    <property type="entry name" value="Fe3_Rdtase_TM_dom"/>
</dbReference>
<dbReference type="Gene3D" id="2.40.30.10">
    <property type="entry name" value="Translation factors"/>
    <property type="match status" value="1"/>
</dbReference>
<keyword evidence="5" id="KW-1003">Cell membrane</keyword>
<evidence type="ECO:0000256" key="10">
    <source>
        <dbReference type="ARBA" id="ARBA00023065"/>
    </source>
</evidence>
<dbReference type="SUPFAM" id="SSF63380">
    <property type="entry name" value="Riboflavin synthase domain-like"/>
    <property type="match status" value="1"/>
</dbReference>
<dbReference type="InterPro" id="IPR013121">
    <property type="entry name" value="Fe_red_NAD-bd_6"/>
</dbReference>
<dbReference type="GO" id="GO:0052851">
    <property type="term" value="F:ferric-chelate reductase (NADPH) activity"/>
    <property type="evidence" value="ECO:0007669"/>
    <property type="project" value="UniProtKB-EC"/>
</dbReference>
<keyword evidence="6 14" id="KW-0812">Transmembrane</keyword>
<evidence type="ECO:0000256" key="5">
    <source>
        <dbReference type="ARBA" id="ARBA00022475"/>
    </source>
</evidence>
<dbReference type="OrthoDB" id="10006946at2759"/>
<evidence type="ECO:0000313" key="16">
    <source>
        <dbReference type="EMBL" id="KAF2486436.1"/>
    </source>
</evidence>
<evidence type="ECO:0000256" key="13">
    <source>
        <dbReference type="ARBA" id="ARBA00048483"/>
    </source>
</evidence>
<keyword evidence="4" id="KW-0813">Transport</keyword>
<feature type="transmembrane region" description="Helical" evidence="14">
    <location>
        <begin position="176"/>
        <end position="197"/>
    </location>
</feature>
<dbReference type="SUPFAM" id="SSF52343">
    <property type="entry name" value="Ferredoxin reductase-like, C-terminal NADP-linked domain"/>
    <property type="match status" value="1"/>
</dbReference>
<comment type="catalytic activity">
    <reaction evidence="13">
        <text>2 a Fe(II)-siderophore + NADP(+) + H(+) = 2 a Fe(III)-siderophore + NADPH</text>
        <dbReference type="Rhea" id="RHEA:28795"/>
        <dbReference type="Rhea" id="RHEA-COMP:11342"/>
        <dbReference type="Rhea" id="RHEA-COMP:11344"/>
        <dbReference type="ChEBI" id="CHEBI:15378"/>
        <dbReference type="ChEBI" id="CHEBI:29033"/>
        <dbReference type="ChEBI" id="CHEBI:29034"/>
        <dbReference type="ChEBI" id="CHEBI:57783"/>
        <dbReference type="ChEBI" id="CHEBI:58349"/>
        <dbReference type="EC" id="1.16.1.9"/>
    </reaction>
</comment>
<feature type="transmembrane region" description="Helical" evidence="14">
    <location>
        <begin position="209"/>
        <end position="232"/>
    </location>
</feature>
<dbReference type="Pfam" id="PF08030">
    <property type="entry name" value="NAD_binding_6"/>
    <property type="match status" value="1"/>
</dbReference>
<evidence type="ECO:0000256" key="12">
    <source>
        <dbReference type="ARBA" id="ARBA00023180"/>
    </source>
</evidence>
<dbReference type="PANTHER" id="PTHR32361">
    <property type="entry name" value="FERRIC/CUPRIC REDUCTASE TRANSMEMBRANE COMPONENT"/>
    <property type="match status" value="1"/>
</dbReference>
<dbReference type="Gene3D" id="3.40.50.80">
    <property type="entry name" value="Nucleotide-binding domain of ferredoxin-NADP reductase (FNR) module"/>
    <property type="match status" value="1"/>
</dbReference>
<dbReference type="SFLD" id="SFLDS00052">
    <property type="entry name" value="Ferric_Reductase_Domain"/>
    <property type="match status" value="1"/>
</dbReference>
<comment type="subcellular location">
    <subcellularLocation>
        <location evidence="1">Cell membrane</location>
        <topology evidence="1">Multi-pass membrane protein</topology>
    </subcellularLocation>
</comment>
<dbReference type="Proteomes" id="UP000799767">
    <property type="component" value="Unassembled WGS sequence"/>
</dbReference>
<evidence type="ECO:0000256" key="7">
    <source>
        <dbReference type="ARBA" id="ARBA00022982"/>
    </source>
</evidence>
<dbReference type="InterPro" id="IPR017938">
    <property type="entry name" value="Riboflavin_synthase-like_b-brl"/>
</dbReference>
<evidence type="ECO:0000256" key="11">
    <source>
        <dbReference type="ARBA" id="ARBA00023136"/>
    </source>
</evidence>
<dbReference type="PANTHER" id="PTHR32361:SF9">
    <property type="entry name" value="FERRIC REDUCTASE TRANSMEMBRANE COMPONENT 3-RELATED"/>
    <property type="match status" value="1"/>
</dbReference>
<keyword evidence="17" id="KW-1185">Reference proteome</keyword>
<evidence type="ECO:0000259" key="15">
    <source>
        <dbReference type="PROSITE" id="PS51384"/>
    </source>
</evidence>
<name>A0A6A6Q3B1_9PEZI</name>
<evidence type="ECO:0000256" key="3">
    <source>
        <dbReference type="ARBA" id="ARBA00012668"/>
    </source>
</evidence>